<evidence type="ECO:0000313" key="2">
    <source>
        <dbReference type="Proteomes" id="UP000510686"/>
    </source>
</evidence>
<reference evidence="1 2" key="1">
    <citation type="submission" date="2020-07" db="EMBL/GenBank/DDBJ databases">
        <title>Telomere length de novo assembly of all 7 chromosomes of the fungus, Metarhizium brunneum, using a novel assembly pipeline.</title>
        <authorList>
            <person name="Saud z."/>
            <person name="Kortsinoglou A."/>
            <person name="Kouvelis V.N."/>
            <person name="Butt T.M."/>
        </authorList>
    </citation>
    <scope>NUCLEOTIDE SEQUENCE [LARGE SCALE GENOMIC DNA]</scope>
    <source>
        <strain evidence="1 2">4556</strain>
    </source>
</reference>
<dbReference type="RefSeq" id="XP_065987529.1">
    <property type="nucleotide sequence ID" value="XM_066131390.1"/>
</dbReference>
<dbReference type="EMBL" id="CP058936">
    <property type="protein sequence ID" value="QLI72712.1"/>
    <property type="molecule type" value="Genomic_DNA"/>
</dbReference>
<dbReference type="Proteomes" id="UP000510686">
    <property type="component" value="Chromosome 5"/>
</dbReference>
<protein>
    <submittedName>
        <fullName evidence="1">Uncharacterized protein</fullName>
    </submittedName>
</protein>
<evidence type="ECO:0000313" key="1">
    <source>
        <dbReference type="EMBL" id="QLI72712.1"/>
    </source>
</evidence>
<dbReference type="GeneID" id="90968110"/>
<dbReference type="AlphaFoldDB" id="A0A7D5V4Q5"/>
<organism evidence="1 2">
    <name type="scientific">Metarhizium brunneum</name>
    <dbReference type="NCBI Taxonomy" id="500148"/>
    <lineage>
        <taxon>Eukaryota</taxon>
        <taxon>Fungi</taxon>
        <taxon>Dikarya</taxon>
        <taxon>Ascomycota</taxon>
        <taxon>Pezizomycotina</taxon>
        <taxon>Sordariomycetes</taxon>
        <taxon>Hypocreomycetidae</taxon>
        <taxon>Hypocreales</taxon>
        <taxon>Clavicipitaceae</taxon>
        <taxon>Metarhizium</taxon>
    </lineage>
</organism>
<accession>A0A7D5V4Q5</accession>
<name>A0A7D5V4Q5_9HYPO</name>
<gene>
    <name evidence="1" type="ORF">G6M90_00g091110</name>
</gene>
<proteinExistence type="predicted"/>
<keyword evidence="2" id="KW-1185">Reference proteome</keyword>
<sequence length="47" mass="5171">MSFDMTTTTASGGAVALIRASFVGRRARSALANVWIFPEEEATEWQH</sequence>
<dbReference type="KEGG" id="mbrn:90968110"/>